<dbReference type="InterPro" id="IPR036046">
    <property type="entry name" value="Acylphosphatase-like_dom_sf"/>
</dbReference>
<dbReference type="Pfam" id="PF00708">
    <property type="entry name" value="Acylphosphatase"/>
    <property type="match status" value="1"/>
</dbReference>
<reference evidence="5" key="1">
    <citation type="submission" date="2022-08" db="EMBL/GenBank/DDBJ databases">
        <title>Novel sulfate-reducing endosymbionts in the free-living metamonad Anaeramoeba.</title>
        <authorList>
            <person name="Jerlstrom-Hultqvist J."/>
            <person name="Cepicka I."/>
            <person name="Gallot-Lavallee L."/>
            <person name="Salas-Leiva D."/>
            <person name="Curtis B.A."/>
            <person name="Zahonova K."/>
            <person name="Pipaliya S."/>
            <person name="Dacks J."/>
            <person name="Roger A.J."/>
        </authorList>
    </citation>
    <scope>NUCLEOTIDE SEQUENCE</scope>
    <source>
        <strain evidence="5">Schooner1</strain>
    </source>
</reference>
<keyword evidence="1" id="KW-0378">Hydrolase</keyword>
<protein>
    <recommendedName>
        <fullName evidence="1">acylphosphatase</fullName>
        <ecNumber evidence="1">3.6.1.7</ecNumber>
    </recommendedName>
</protein>
<dbReference type="InterPro" id="IPR001792">
    <property type="entry name" value="Acylphosphatase-like_dom"/>
</dbReference>
<dbReference type="InterPro" id="IPR020456">
    <property type="entry name" value="Acylphosphatase"/>
</dbReference>
<sequence>MEKTVTKHYRVSGTVQNVFFRKTLVTTASNLGLKAGASNLLNGEVEFVLIGSPEIIKELVKKLQNTKSLNNYGASVEKLWEVQEGREFENHHQTTKFIRKSKHLQIFI</sequence>
<comment type="similarity">
    <text evidence="2">Belongs to the acylphosphatase family.</text>
</comment>
<proteinExistence type="inferred from homology"/>
<comment type="caution">
    <text evidence="4">The sequence shown here is derived from an EMBL/GenBank/DDBJ whole genome shotgun (WGS) entry which is preliminary data.</text>
</comment>
<dbReference type="Proteomes" id="UP001150062">
    <property type="component" value="Unassembled WGS sequence"/>
</dbReference>
<evidence type="ECO:0000256" key="2">
    <source>
        <dbReference type="RuleBase" id="RU004168"/>
    </source>
</evidence>
<dbReference type="EMBL" id="JANTQA010000012">
    <property type="protein sequence ID" value="KAJ3449821.1"/>
    <property type="molecule type" value="Genomic_DNA"/>
</dbReference>
<dbReference type="PANTHER" id="PTHR47268">
    <property type="entry name" value="ACYLPHOSPHATASE"/>
    <property type="match status" value="1"/>
</dbReference>
<dbReference type="AlphaFoldDB" id="A0AAV8A680"/>
<dbReference type="Gene3D" id="3.30.70.100">
    <property type="match status" value="1"/>
</dbReference>
<name>A0AAV8A680_9EUKA</name>
<feature type="active site" evidence="1">
    <location>
        <position position="21"/>
    </location>
</feature>
<evidence type="ECO:0000256" key="1">
    <source>
        <dbReference type="PROSITE-ProRule" id="PRU00520"/>
    </source>
</evidence>
<keyword evidence="7" id="KW-1185">Reference proteome</keyword>
<dbReference type="Proteomes" id="UP001146793">
    <property type="component" value="Unassembled WGS sequence"/>
</dbReference>
<evidence type="ECO:0000313" key="5">
    <source>
        <dbReference type="EMBL" id="KAJ6253862.1"/>
    </source>
</evidence>
<reference evidence="4" key="2">
    <citation type="submission" date="2022-08" db="EMBL/GenBank/DDBJ databases">
        <title>Novel sulphate-reducing endosymbionts in the free-living metamonad Anaeramoeba.</title>
        <authorList>
            <person name="Jerlstrom-Hultqvist J."/>
            <person name="Cepicka I."/>
            <person name="Gallot-Lavallee L."/>
            <person name="Salas-Leiva D."/>
            <person name="Curtis B.A."/>
            <person name="Zahonova K."/>
            <person name="Pipaliya S."/>
            <person name="Dacks J."/>
            <person name="Roger A.J."/>
        </authorList>
    </citation>
    <scope>NUCLEOTIDE SEQUENCE</scope>
    <source>
        <strain evidence="4">Busselton2</strain>
    </source>
</reference>
<dbReference type="PROSITE" id="PS51160">
    <property type="entry name" value="ACYLPHOSPHATASE_3"/>
    <property type="match status" value="1"/>
</dbReference>
<feature type="active site" evidence="1">
    <location>
        <position position="39"/>
    </location>
</feature>
<comment type="catalytic activity">
    <reaction evidence="1">
        <text>an acyl phosphate + H2O = a carboxylate + phosphate + H(+)</text>
        <dbReference type="Rhea" id="RHEA:14965"/>
        <dbReference type="ChEBI" id="CHEBI:15377"/>
        <dbReference type="ChEBI" id="CHEBI:15378"/>
        <dbReference type="ChEBI" id="CHEBI:29067"/>
        <dbReference type="ChEBI" id="CHEBI:43474"/>
        <dbReference type="ChEBI" id="CHEBI:59918"/>
        <dbReference type="EC" id="3.6.1.7"/>
    </reaction>
</comment>
<gene>
    <name evidence="4" type="ORF">M0812_05981</name>
    <name evidence="5" type="ORF">M0813_13280</name>
</gene>
<accession>A0AAV8A680</accession>
<dbReference type="GO" id="GO:0003998">
    <property type="term" value="F:acylphosphatase activity"/>
    <property type="evidence" value="ECO:0007669"/>
    <property type="project" value="UniProtKB-EC"/>
</dbReference>
<feature type="domain" description="Acylphosphatase-like" evidence="3">
    <location>
        <begin position="6"/>
        <end position="95"/>
    </location>
</feature>
<dbReference type="PANTHER" id="PTHR47268:SF4">
    <property type="entry name" value="ACYLPHOSPHATASE"/>
    <property type="match status" value="1"/>
</dbReference>
<evidence type="ECO:0000259" key="3">
    <source>
        <dbReference type="PROSITE" id="PS51160"/>
    </source>
</evidence>
<dbReference type="EMBL" id="JAOAOG010000028">
    <property type="protein sequence ID" value="KAJ6253862.1"/>
    <property type="molecule type" value="Genomic_DNA"/>
</dbReference>
<organism evidence="4 6">
    <name type="scientific">Anaeramoeba flamelloides</name>
    <dbReference type="NCBI Taxonomy" id="1746091"/>
    <lineage>
        <taxon>Eukaryota</taxon>
        <taxon>Metamonada</taxon>
        <taxon>Anaeramoebidae</taxon>
        <taxon>Anaeramoeba</taxon>
    </lineage>
</organism>
<evidence type="ECO:0000313" key="7">
    <source>
        <dbReference type="Proteomes" id="UP001150062"/>
    </source>
</evidence>
<dbReference type="SUPFAM" id="SSF54975">
    <property type="entry name" value="Acylphosphatase/BLUF domain-like"/>
    <property type="match status" value="1"/>
</dbReference>
<evidence type="ECO:0000313" key="6">
    <source>
        <dbReference type="Proteomes" id="UP001146793"/>
    </source>
</evidence>
<dbReference type="EC" id="3.6.1.7" evidence="1"/>
<evidence type="ECO:0000313" key="4">
    <source>
        <dbReference type="EMBL" id="KAJ3449821.1"/>
    </source>
</evidence>